<dbReference type="EMBL" id="MN740922">
    <property type="protein sequence ID" value="QHU18038.1"/>
    <property type="molecule type" value="Genomic_DNA"/>
</dbReference>
<evidence type="ECO:0000313" key="1">
    <source>
        <dbReference type="EMBL" id="QHU18038.1"/>
    </source>
</evidence>
<protein>
    <submittedName>
        <fullName evidence="1">Uncharacterized protein</fullName>
    </submittedName>
</protein>
<reference evidence="1" key="1">
    <citation type="journal article" date="2020" name="Nature">
        <title>Giant virus diversity and host interactions through global metagenomics.</title>
        <authorList>
            <person name="Schulz F."/>
            <person name="Roux S."/>
            <person name="Paez-Espino D."/>
            <person name="Jungbluth S."/>
            <person name="Walsh D.A."/>
            <person name="Denef V.J."/>
            <person name="McMahon K.D."/>
            <person name="Konstantinidis K.T."/>
            <person name="Eloe-Fadrosh E.A."/>
            <person name="Kyrpides N.C."/>
            <person name="Woyke T."/>
        </authorList>
    </citation>
    <scope>NUCLEOTIDE SEQUENCE</scope>
    <source>
        <strain evidence="1">GVMAG-S-3300012919-55</strain>
    </source>
</reference>
<accession>A0A6C0KNY0</accession>
<proteinExistence type="predicted"/>
<name>A0A6C0KNY0_9ZZZZ</name>
<dbReference type="AlphaFoldDB" id="A0A6C0KNY0"/>
<sequence length="66" mass="7912">MSDLQEKINIVKRQTNYDDEQAIEKLKEFDNNIENVIRDYNGISQTVKEPTLSNNQKIFKTIREYF</sequence>
<organism evidence="1">
    <name type="scientific">viral metagenome</name>
    <dbReference type="NCBI Taxonomy" id="1070528"/>
    <lineage>
        <taxon>unclassified sequences</taxon>
        <taxon>metagenomes</taxon>
        <taxon>organismal metagenomes</taxon>
    </lineage>
</organism>